<evidence type="ECO:0000259" key="1">
    <source>
        <dbReference type="Pfam" id="PF13470"/>
    </source>
</evidence>
<dbReference type="RefSeq" id="WP_073473351.1">
    <property type="nucleotide sequence ID" value="NZ_FQZU01000003.1"/>
</dbReference>
<dbReference type="Pfam" id="PF13470">
    <property type="entry name" value="PIN_3"/>
    <property type="match status" value="1"/>
</dbReference>
<dbReference type="EMBL" id="FQZU01000003">
    <property type="protein sequence ID" value="SHJ00558.1"/>
    <property type="molecule type" value="Genomic_DNA"/>
</dbReference>
<dbReference type="InterPro" id="IPR029060">
    <property type="entry name" value="PIN-like_dom_sf"/>
</dbReference>
<dbReference type="STRING" id="1121393.SAMN02745216_00897"/>
<reference evidence="3" key="1">
    <citation type="submission" date="2016-11" db="EMBL/GenBank/DDBJ databases">
        <authorList>
            <person name="Varghese N."/>
            <person name="Submissions S."/>
        </authorList>
    </citation>
    <scope>NUCLEOTIDE SEQUENCE [LARGE SCALE GENOMIC DNA]</scope>
    <source>
        <strain evidence="3">DSM 16219</strain>
    </source>
</reference>
<feature type="domain" description="PIN" evidence="1">
    <location>
        <begin position="6"/>
        <end position="108"/>
    </location>
</feature>
<evidence type="ECO:0000313" key="2">
    <source>
        <dbReference type="EMBL" id="SHJ00558.1"/>
    </source>
</evidence>
<name>A0A1M6FS67_9BACT</name>
<accession>A0A1M6FS67</accession>
<organism evidence="2 3">
    <name type="scientific">Desulfatibacillum alkenivorans DSM 16219</name>
    <dbReference type="NCBI Taxonomy" id="1121393"/>
    <lineage>
        <taxon>Bacteria</taxon>
        <taxon>Pseudomonadati</taxon>
        <taxon>Thermodesulfobacteriota</taxon>
        <taxon>Desulfobacteria</taxon>
        <taxon>Desulfobacterales</taxon>
        <taxon>Desulfatibacillaceae</taxon>
        <taxon>Desulfatibacillum</taxon>
    </lineage>
</organism>
<dbReference type="Proteomes" id="UP000183994">
    <property type="component" value="Unassembled WGS sequence"/>
</dbReference>
<keyword evidence="3" id="KW-1185">Reference proteome</keyword>
<proteinExistence type="predicted"/>
<evidence type="ECO:0000313" key="3">
    <source>
        <dbReference type="Proteomes" id="UP000183994"/>
    </source>
</evidence>
<sequence length="127" mass="14289">MKTEGVFLDADVILDLLMEREPHFEPVGKLFLKIQDGEVSAFTSPVIIADLFYILNRHFDRKLAVQSLLKLTSLIKVLSSDLKDFEDAIQYYSAMAGNVPTLITRNVKDYKAAAITIMTPVEYISSC</sequence>
<dbReference type="InterPro" id="IPR002716">
    <property type="entry name" value="PIN_dom"/>
</dbReference>
<gene>
    <name evidence="2" type="ORF">SAMN02745216_00897</name>
</gene>
<dbReference type="OrthoDB" id="3232645at2"/>
<protein>
    <submittedName>
        <fullName evidence="2">PIN domain-containing protein</fullName>
    </submittedName>
</protein>
<dbReference type="Gene3D" id="3.40.50.1010">
    <property type="entry name" value="5'-nuclease"/>
    <property type="match status" value="1"/>
</dbReference>
<dbReference type="AlphaFoldDB" id="A0A1M6FS67"/>
<dbReference type="SUPFAM" id="SSF88723">
    <property type="entry name" value="PIN domain-like"/>
    <property type="match status" value="1"/>
</dbReference>